<dbReference type="AlphaFoldDB" id="A0A061RTY0"/>
<feature type="non-terminal residue" evidence="1">
    <location>
        <position position="1"/>
    </location>
</feature>
<accession>A0A061RTY0</accession>
<sequence>DVVHLGEAVEGFNPIPVTLVRRFICPEKDSHAANYDGADDVADPLDDYCVPVFRLADWSDIPVANGCQGSQRPVEGKHIPVAN</sequence>
<reference evidence="1" key="1">
    <citation type="submission" date="2014-05" db="EMBL/GenBank/DDBJ databases">
        <title>The transcriptome of the halophilic microalga Tetraselmis sp. GSL018 isolated from the Great Salt Lake, Utah.</title>
        <authorList>
            <person name="Jinkerson R.E."/>
            <person name="D'Adamo S."/>
            <person name="Posewitz M.C."/>
        </authorList>
    </citation>
    <scope>NUCLEOTIDE SEQUENCE</scope>
    <source>
        <strain evidence="1">GSL018</strain>
    </source>
</reference>
<proteinExistence type="predicted"/>
<gene>
    <name evidence="1" type="ORF">TSPGSL018_26613</name>
</gene>
<dbReference type="EMBL" id="GBEZ01011602">
    <property type="protein sequence ID" value="JAC74199.1"/>
    <property type="molecule type" value="Transcribed_RNA"/>
</dbReference>
<evidence type="ECO:0000313" key="1">
    <source>
        <dbReference type="EMBL" id="JAC74199.1"/>
    </source>
</evidence>
<feature type="non-terminal residue" evidence="1">
    <location>
        <position position="83"/>
    </location>
</feature>
<name>A0A061RTY0_9CHLO</name>
<organism evidence="1">
    <name type="scientific">Tetraselmis sp. GSL018</name>
    <dbReference type="NCBI Taxonomy" id="582737"/>
    <lineage>
        <taxon>Eukaryota</taxon>
        <taxon>Viridiplantae</taxon>
        <taxon>Chlorophyta</taxon>
        <taxon>core chlorophytes</taxon>
        <taxon>Chlorodendrophyceae</taxon>
        <taxon>Chlorodendrales</taxon>
        <taxon>Chlorodendraceae</taxon>
        <taxon>Tetraselmis</taxon>
    </lineage>
</organism>
<protein>
    <submittedName>
        <fullName evidence="1">Uncharacterized protein</fullName>
    </submittedName>
</protein>